<evidence type="ECO:0000313" key="2">
    <source>
        <dbReference type="EMBL" id="AVR98849.1"/>
    </source>
</evidence>
<dbReference type="Proteomes" id="UP000240505">
    <property type="component" value="Chromosome"/>
</dbReference>
<dbReference type="PROSITE" id="PS51257">
    <property type="entry name" value="PROKAR_LIPOPROTEIN"/>
    <property type="match status" value="1"/>
</dbReference>
<sequence length="205" mass="22240">MKAALALAASVGLLWLGCAGPGWAQASCDTVPRQLETMIGEDQALRARMNRQQGSDATLDAEVLALDARNTAALKDIVARCGWPDAARHGEPAAHAAWLLAQHADHDVEFQLQALDLIRKTGLRDALTRKEFAYLTDRIALKRSGKQVYGTQLKVVPAGVVLPPEEIDSIAAVDRRRAEVGLGSVAEYLRMARQKLARARAGQRQ</sequence>
<evidence type="ECO:0000256" key="1">
    <source>
        <dbReference type="SAM" id="SignalP"/>
    </source>
</evidence>
<dbReference type="OrthoDB" id="7446297at2"/>
<dbReference type="KEGG" id="masz:C9I28_26950"/>
<accession>A0A2R4CGS3</accession>
<organism evidence="2 3">
    <name type="scientific">Pseudoduganella armeniaca</name>
    <dbReference type="NCBI Taxonomy" id="2072590"/>
    <lineage>
        <taxon>Bacteria</taxon>
        <taxon>Pseudomonadati</taxon>
        <taxon>Pseudomonadota</taxon>
        <taxon>Betaproteobacteria</taxon>
        <taxon>Burkholderiales</taxon>
        <taxon>Oxalobacteraceae</taxon>
        <taxon>Telluria group</taxon>
        <taxon>Pseudoduganella</taxon>
    </lineage>
</organism>
<dbReference type="RefSeq" id="WP_107144174.1">
    <property type="nucleotide sequence ID" value="NZ_CP028324.1"/>
</dbReference>
<keyword evidence="3" id="KW-1185">Reference proteome</keyword>
<protein>
    <submittedName>
        <fullName evidence="2">Uncharacterized protein</fullName>
    </submittedName>
</protein>
<reference evidence="2 3" key="1">
    <citation type="submission" date="2018-03" db="EMBL/GenBank/DDBJ databases">
        <title>Massilia armeniaca sp. nov., isolated from desert soil.</title>
        <authorList>
            <person name="Huang H."/>
            <person name="Ren M."/>
        </authorList>
    </citation>
    <scope>NUCLEOTIDE SEQUENCE [LARGE SCALE GENOMIC DNA]</scope>
    <source>
        <strain evidence="2 3">ZMN-3</strain>
    </source>
</reference>
<dbReference type="Pfam" id="PF20329">
    <property type="entry name" value="DUF6624"/>
    <property type="match status" value="1"/>
</dbReference>
<dbReference type="InterPro" id="IPR046732">
    <property type="entry name" value="DUF6624"/>
</dbReference>
<dbReference type="EMBL" id="CP028324">
    <property type="protein sequence ID" value="AVR98849.1"/>
    <property type="molecule type" value="Genomic_DNA"/>
</dbReference>
<name>A0A2R4CGS3_9BURK</name>
<dbReference type="AlphaFoldDB" id="A0A2R4CGS3"/>
<evidence type="ECO:0000313" key="3">
    <source>
        <dbReference type="Proteomes" id="UP000240505"/>
    </source>
</evidence>
<feature type="chain" id="PRO_5015306800" evidence="1">
    <location>
        <begin position="25"/>
        <end position="205"/>
    </location>
</feature>
<gene>
    <name evidence="2" type="ORF">C9I28_26950</name>
</gene>
<proteinExistence type="predicted"/>
<feature type="signal peptide" evidence="1">
    <location>
        <begin position="1"/>
        <end position="24"/>
    </location>
</feature>
<keyword evidence="1" id="KW-0732">Signal</keyword>